<evidence type="ECO:0000313" key="5">
    <source>
        <dbReference type="Proteomes" id="UP000813463"/>
    </source>
</evidence>
<dbReference type="PRINTS" id="PR00320">
    <property type="entry name" value="GPROTEINBRPT"/>
</dbReference>
<evidence type="ECO:0000313" key="6">
    <source>
        <dbReference type="RefSeq" id="XP_021865455.1"/>
    </source>
</evidence>
<accession>A0A9R0KCF7</accession>
<evidence type="ECO:0000256" key="3">
    <source>
        <dbReference type="PROSITE-ProRule" id="PRU00221"/>
    </source>
</evidence>
<dbReference type="PROSITE" id="PS00678">
    <property type="entry name" value="WD_REPEATS_1"/>
    <property type="match status" value="1"/>
</dbReference>
<dbReference type="GO" id="GO:0005656">
    <property type="term" value="C:nuclear pre-replicative complex"/>
    <property type="evidence" value="ECO:0000318"/>
    <property type="project" value="GO_Central"/>
</dbReference>
<dbReference type="GO" id="GO:0120330">
    <property type="term" value="C:rixosome complex"/>
    <property type="evidence" value="ECO:0000318"/>
    <property type="project" value="GO_Central"/>
</dbReference>
<dbReference type="InterPro" id="IPR020472">
    <property type="entry name" value="WD40_PAC1"/>
</dbReference>
<evidence type="ECO:0000256" key="4">
    <source>
        <dbReference type="SAM" id="MobiDB-lite"/>
    </source>
</evidence>
<gene>
    <name evidence="6" type="primary">LOC110804201</name>
</gene>
<feature type="region of interest" description="Disordered" evidence="4">
    <location>
        <begin position="336"/>
        <end position="358"/>
    </location>
</feature>
<evidence type="ECO:0000256" key="2">
    <source>
        <dbReference type="ARBA" id="ARBA00022737"/>
    </source>
</evidence>
<dbReference type="GO" id="GO:0006261">
    <property type="term" value="P:DNA-templated DNA replication"/>
    <property type="evidence" value="ECO:0000318"/>
    <property type="project" value="GO_Central"/>
</dbReference>
<dbReference type="InterPro" id="IPR015943">
    <property type="entry name" value="WD40/YVTN_repeat-like_dom_sf"/>
</dbReference>
<keyword evidence="2" id="KW-0677">Repeat</keyword>
<organism evidence="5 6">
    <name type="scientific">Spinacia oleracea</name>
    <name type="common">Spinach</name>
    <dbReference type="NCBI Taxonomy" id="3562"/>
    <lineage>
        <taxon>Eukaryota</taxon>
        <taxon>Viridiplantae</taxon>
        <taxon>Streptophyta</taxon>
        <taxon>Embryophyta</taxon>
        <taxon>Tracheophyta</taxon>
        <taxon>Spermatophyta</taxon>
        <taxon>Magnoliopsida</taxon>
        <taxon>eudicotyledons</taxon>
        <taxon>Gunneridae</taxon>
        <taxon>Pentapetalae</taxon>
        <taxon>Caryophyllales</taxon>
        <taxon>Chenopodiaceae</taxon>
        <taxon>Chenopodioideae</taxon>
        <taxon>Anserineae</taxon>
        <taxon>Spinacia</taxon>
    </lineage>
</organism>
<dbReference type="KEGG" id="soe:110804201"/>
<dbReference type="Pfam" id="PF00400">
    <property type="entry name" value="WD40"/>
    <property type="match status" value="3"/>
</dbReference>
<keyword evidence="5" id="KW-1185">Reference proteome</keyword>
<proteinExistence type="predicted"/>
<dbReference type="RefSeq" id="XP_021865455.1">
    <property type="nucleotide sequence ID" value="XM_022009763.2"/>
</dbReference>
<dbReference type="PANTHER" id="PTHR18763:SF0">
    <property type="entry name" value="WD REPEAT-CONTAINING PROTEIN 18"/>
    <property type="match status" value="1"/>
</dbReference>
<evidence type="ECO:0000256" key="1">
    <source>
        <dbReference type="ARBA" id="ARBA00022574"/>
    </source>
</evidence>
<dbReference type="SUPFAM" id="SSF50978">
    <property type="entry name" value="WD40 repeat-like"/>
    <property type="match status" value="1"/>
</dbReference>
<dbReference type="GO" id="GO:0006364">
    <property type="term" value="P:rRNA processing"/>
    <property type="evidence" value="ECO:0000318"/>
    <property type="project" value="GO_Central"/>
</dbReference>
<dbReference type="AlphaFoldDB" id="A0A9R0KCF7"/>
<dbReference type="PROSITE" id="PS50082">
    <property type="entry name" value="WD_REPEATS_2"/>
    <property type="match status" value="3"/>
</dbReference>
<reference evidence="5" key="1">
    <citation type="journal article" date="2021" name="Nat. Commun.">
        <title>Genomic analyses provide insights into spinach domestication and the genetic basis of agronomic traits.</title>
        <authorList>
            <person name="Cai X."/>
            <person name="Sun X."/>
            <person name="Xu C."/>
            <person name="Sun H."/>
            <person name="Wang X."/>
            <person name="Ge C."/>
            <person name="Zhang Z."/>
            <person name="Wang Q."/>
            <person name="Fei Z."/>
            <person name="Jiao C."/>
            <person name="Wang Q."/>
        </authorList>
    </citation>
    <scope>NUCLEOTIDE SEQUENCE [LARGE SCALE GENOMIC DNA]</scope>
    <source>
        <strain evidence="5">cv. Varoflay</strain>
    </source>
</reference>
<name>A0A9R0KCF7_SPIOL</name>
<dbReference type="OrthoDB" id="6252103at2759"/>
<dbReference type="InterPro" id="IPR045227">
    <property type="entry name" value="WDR18/Ipi3/RID3"/>
</dbReference>
<dbReference type="InterPro" id="IPR036322">
    <property type="entry name" value="WD40_repeat_dom_sf"/>
</dbReference>
<sequence>MEEVILASSSMDGGVGRFDLDVIPEKYRKEGAPSSYKTCLSPPHGLVSVGGRFLASSQLRESSTSGLIHYWSWNKPQPEVRSFPAEPIKPLVSNREGTYLIGGGVSGDIFVWEVFTGRLLKKWRAHYGAVSCLTLSDDESLLISGAEDGRVKVWSLFMMFDDARRKEARHDHVHNFREHTLRVTDVKSGHGGSNAVIISASEDQTCKVWSLATGRLLRNIIFPSVIDAIAIDVGEYAFYAGGRDGKIYIAALNALTTSSSTDYGKHIIGFIANSSCRAVTSLAFRADGFSLVSGSEDGQIRVWDTRTRDIVRLFPHGKGPVTNILITRSPERELKSQASLGKRTSLPPPLEKYANSSDEPVGTKAFIGCDSSSNQAGGSCLIEHVMNNQIKEFQQQGSTTAAEMEVERLKLECMTAKQMVQQWKNMYDHLHQFCVDELVDDSQAKHIKINSA</sequence>
<dbReference type="PROSITE" id="PS50294">
    <property type="entry name" value="WD_REPEATS_REGION"/>
    <property type="match status" value="2"/>
</dbReference>
<dbReference type="SMART" id="SM00320">
    <property type="entry name" value="WD40"/>
    <property type="match status" value="5"/>
</dbReference>
<dbReference type="Proteomes" id="UP000813463">
    <property type="component" value="Chromosome 2"/>
</dbReference>
<feature type="repeat" description="WD" evidence="3">
    <location>
        <begin position="123"/>
        <end position="156"/>
    </location>
</feature>
<dbReference type="InterPro" id="IPR001680">
    <property type="entry name" value="WD40_rpt"/>
</dbReference>
<reference evidence="6" key="2">
    <citation type="submission" date="2025-08" db="UniProtKB">
        <authorList>
            <consortium name="RefSeq"/>
        </authorList>
    </citation>
    <scope>IDENTIFICATION</scope>
    <source>
        <tissue evidence="6">Leaf</tissue>
    </source>
</reference>
<keyword evidence="1 3" id="KW-0853">WD repeat</keyword>
<dbReference type="GeneID" id="110804201"/>
<dbReference type="PANTHER" id="PTHR18763">
    <property type="entry name" value="WD-REPEAT PROTEIN 18"/>
    <property type="match status" value="1"/>
</dbReference>
<feature type="repeat" description="WD" evidence="3">
    <location>
        <begin position="272"/>
        <end position="313"/>
    </location>
</feature>
<protein>
    <submittedName>
        <fullName evidence="6">Protein ROOT INITIATION DEFECTIVE 3</fullName>
    </submittedName>
</protein>
<dbReference type="Gene3D" id="2.130.10.10">
    <property type="entry name" value="YVTN repeat-like/Quinoprotein amine dehydrogenase"/>
    <property type="match status" value="2"/>
</dbReference>
<feature type="repeat" description="WD" evidence="3">
    <location>
        <begin position="176"/>
        <end position="219"/>
    </location>
</feature>
<dbReference type="InterPro" id="IPR019775">
    <property type="entry name" value="WD40_repeat_CS"/>
</dbReference>